<dbReference type="PATRIC" id="fig|80878.5.peg.268"/>
<dbReference type="Pfam" id="PF03480">
    <property type="entry name" value="DctP"/>
    <property type="match status" value="1"/>
</dbReference>
<proteinExistence type="predicted"/>
<keyword evidence="1" id="KW-0732">Signal</keyword>
<protein>
    <submittedName>
        <fullName evidence="2">C4-dicarboxylate ABC transporter substrate-binding protein</fullName>
    </submittedName>
</protein>
<gene>
    <name evidence="2" type="ORF">RP29_04925</name>
</gene>
<name>A0A0D7KCC2_9BURK</name>
<accession>A0A0D7KCC2</accession>
<dbReference type="PIRSF" id="PIRSF006470">
    <property type="entry name" value="DctB"/>
    <property type="match status" value="1"/>
</dbReference>
<keyword evidence="3" id="KW-1185">Reference proteome</keyword>
<organism evidence="2 3">
    <name type="scientific">Acidovorax temperans</name>
    <dbReference type="NCBI Taxonomy" id="80878"/>
    <lineage>
        <taxon>Bacteria</taxon>
        <taxon>Pseudomonadati</taxon>
        <taxon>Pseudomonadota</taxon>
        <taxon>Betaproteobacteria</taxon>
        <taxon>Burkholderiales</taxon>
        <taxon>Comamonadaceae</taxon>
        <taxon>Acidovorax</taxon>
    </lineage>
</organism>
<sequence>MGLAFAVASASAQTKLRAWNIHPDGYPVTEAMKSFADQVNKGTQGRYQIEVFSNATLGDQPKAVQMLKSGEIDLAEFSSGPLSDAVPGIKVLNLPFLFTDSAHMFRHLDGKLGERFAANLKGAGFVVLGWYDGGARSFYCAGRSPSNLRDLAGASIRVQQSEIFVEMVKLLDAKPVPLPFKEVMAGFEKGTIDCAENNMPSYEATGHYKLAKSVYVTNHVVSPEALVVSAALWGKLTEADRKVFQDAGVRSALLMRELWNKRVAQAQEATAKQGSQFVRVKDVSPFVRRMSPLYAKYMNDPTTREELLSIIADK</sequence>
<dbReference type="NCBIfam" id="NF037995">
    <property type="entry name" value="TRAP_S1"/>
    <property type="match status" value="1"/>
</dbReference>
<reference evidence="2 3" key="1">
    <citation type="submission" date="2014-12" db="EMBL/GenBank/DDBJ databases">
        <title>Isolation of bacteria from lake water.</title>
        <authorList>
            <person name="Sheng K.-Y."/>
            <person name="Chin P.-S."/>
            <person name="Chan K.-G."/>
            <person name="Tan G.S."/>
        </authorList>
    </citation>
    <scope>NUCLEOTIDE SEQUENCE [LARGE SCALE GENOMIC DNA]</scope>
    <source>
        <strain evidence="2 3">KY4</strain>
    </source>
</reference>
<dbReference type="STRING" id="80878.RP29_04925"/>
<dbReference type="PANTHER" id="PTHR33376:SF2">
    <property type="entry name" value="DICARBOXYLATE-BINDING PERIPLASMIC PROTEIN"/>
    <property type="match status" value="1"/>
</dbReference>
<dbReference type="AlphaFoldDB" id="A0A0D7KCC2"/>
<evidence type="ECO:0000313" key="2">
    <source>
        <dbReference type="EMBL" id="KJA11602.1"/>
    </source>
</evidence>
<comment type="caution">
    <text evidence="2">The sequence shown here is derived from an EMBL/GenBank/DDBJ whole genome shotgun (WGS) entry which is preliminary data.</text>
</comment>
<dbReference type="GO" id="GO:0055085">
    <property type="term" value="P:transmembrane transport"/>
    <property type="evidence" value="ECO:0007669"/>
    <property type="project" value="InterPro"/>
</dbReference>
<dbReference type="InterPro" id="IPR018389">
    <property type="entry name" value="DctP_fam"/>
</dbReference>
<dbReference type="PANTHER" id="PTHR33376">
    <property type="match status" value="1"/>
</dbReference>
<dbReference type="Proteomes" id="UP000032566">
    <property type="component" value="Unassembled WGS sequence"/>
</dbReference>
<dbReference type="InterPro" id="IPR038404">
    <property type="entry name" value="TRAP_DctP_sf"/>
</dbReference>
<evidence type="ECO:0000313" key="3">
    <source>
        <dbReference type="Proteomes" id="UP000032566"/>
    </source>
</evidence>
<dbReference type="EMBL" id="JXYQ01000012">
    <property type="protein sequence ID" value="KJA11602.1"/>
    <property type="molecule type" value="Genomic_DNA"/>
</dbReference>
<dbReference type="GO" id="GO:0030288">
    <property type="term" value="C:outer membrane-bounded periplasmic space"/>
    <property type="evidence" value="ECO:0007669"/>
    <property type="project" value="InterPro"/>
</dbReference>
<dbReference type="CDD" id="cd13671">
    <property type="entry name" value="PBP2_TRAP_SBP_like_3"/>
    <property type="match status" value="1"/>
</dbReference>
<dbReference type="GO" id="GO:0030246">
    <property type="term" value="F:carbohydrate binding"/>
    <property type="evidence" value="ECO:0007669"/>
    <property type="project" value="TreeGrafter"/>
</dbReference>
<dbReference type="InterPro" id="IPR004682">
    <property type="entry name" value="TRAP_DctP"/>
</dbReference>
<evidence type="ECO:0000256" key="1">
    <source>
        <dbReference type="ARBA" id="ARBA00022729"/>
    </source>
</evidence>
<dbReference type="Gene3D" id="3.40.190.170">
    <property type="entry name" value="Bacterial extracellular solute-binding protein, family 7"/>
    <property type="match status" value="1"/>
</dbReference>